<dbReference type="Gene3D" id="1.25.70.10">
    <property type="entry name" value="Transcription termination factor 3, mitochondrial"/>
    <property type="match status" value="1"/>
</dbReference>
<sequence>MKFHQYVQTFRLLYPAKSLINNLRENLLSPSQSSQLVTVESFVSVQNQQLLCRHISSKSSRGKDVFTLSYLVQSCGMPLEAARATSKKIKVLSAERPDAVLAFLKNREFTKSQISNADLAFTISACPTLLNRSLENTIKPSYDFVKSILLSDTKIVNAIKRRGGLLDSGLRTVKPNIELLRESGVSGSSISILLANFPEALLQTSQEFSRVVEEVKEMGFDPKKLTFVLAVHALIGKVNKLTRERCFGVYSKWGWSKDDILTAFRKHPNCMLMSEKKISEAMDFVVNKMGRSSKMIVQCPMILFFSLENRIIPRFRVVNILQSKGLIKENWSLGSLLFPAEKQFLQRYVSRFSDEVPQLLSVYQGTLNAEEV</sequence>
<dbReference type="AlphaFoldDB" id="A0AAV8U8P1"/>
<protein>
    <submittedName>
        <fullName evidence="4">Uncharacterized protein</fullName>
    </submittedName>
</protein>
<dbReference type="InterPro" id="IPR003690">
    <property type="entry name" value="MTERF"/>
</dbReference>
<accession>A0AAV8U8P1</accession>
<proteinExistence type="inferred from homology"/>
<reference evidence="4 5" key="1">
    <citation type="submission" date="2021-09" db="EMBL/GenBank/DDBJ databases">
        <title>Genomic insights and catalytic innovation underlie evolution of tropane alkaloids biosynthesis.</title>
        <authorList>
            <person name="Wang Y.-J."/>
            <person name="Tian T."/>
            <person name="Huang J.-P."/>
            <person name="Huang S.-X."/>
        </authorList>
    </citation>
    <scope>NUCLEOTIDE SEQUENCE [LARGE SCALE GENOMIC DNA]</scope>
    <source>
        <strain evidence="4">KIB-2018</strain>
        <tissue evidence="4">Leaf</tissue>
    </source>
</reference>
<evidence type="ECO:0000313" key="5">
    <source>
        <dbReference type="Proteomes" id="UP001159364"/>
    </source>
</evidence>
<dbReference type="GO" id="GO:0003676">
    <property type="term" value="F:nucleic acid binding"/>
    <property type="evidence" value="ECO:0007669"/>
    <property type="project" value="InterPro"/>
</dbReference>
<dbReference type="Proteomes" id="UP001159364">
    <property type="component" value="Linkage Group LG08"/>
</dbReference>
<keyword evidence="3" id="KW-0809">Transit peptide</keyword>
<evidence type="ECO:0000256" key="2">
    <source>
        <dbReference type="ARBA" id="ARBA00022472"/>
    </source>
</evidence>
<keyword evidence="5" id="KW-1185">Reference proteome</keyword>
<dbReference type="Pfam" id="PF02536">
    <property type="entry name" value="mTERF"/>
    <property type="match status" value="1"/>
</dbReference>
<dbReference type="InterPro" id="IPR038538">
    <property type="entry name" value="MTERF_sf"/>
</dbReference>
<dbReference type="PANTHER" id="PTHR13068:SF133">
    <property type="entry name" value="MITOCHONDRIAL TRANSCRIPTION TERMINATION FACTOR FAMILY PROTEIN"/>
    <property type="match status" value="1"/>
</dbReference>
<comment type="similarity">
    <text evidence="1">Belongs to the mTERF family.</text>
</comment>
<name>A0AAV8U8P1_9ROSI</name>
<evidence type="ECO:0000256" key="3">
    <source>
        <dbReference type="ARBA" id="ARBA00022946"/>
    </source>
</evidence>
<gene>
    <name evidence="4" type="ORF">K2173_007239</name>
</gene>
<dbReference type="SMART" id="SM00733">
    <property type="entry name" value="Mterf"/>
    <property type="match status" value="5"/>
</dbReference>
<dbReference type="GO" id="GO:0006353">
    <property type="term" value="P:DNA-templated transcription termination"/>
    <property type="evidence" value="ECO:0007669"/>
    <property type="project" value="UniProtKB-KW"/>
</dbReference>
<organism evidence="4 5">
    <name type="scientific">Erythroxylum novogranatense</name>
    <dbReference type="NCBI Taxonomy" id="1862640"/>
    <lineage>
        <taxon>Eukaryota</taxon>
        <taxon>Viridiplantae</taxon>
        <taxon>Streptophyta</taxon>
        <taxon>Embryophyta</taxon>
        <taxon>Tracheophyta</taxon>
        <taxon>Spermatophyta</taxon>
        <taxon>Magnoliopsida</taxon>
        <taxon>eudicotyledons</taxon>
        <taxon>Gunneridae</taxon>
        <taxon>Pentapetalae</taxon>
        <taxon>rosids</taxon>
        <taxon>fabids</taxon>
        <taxon>Malpighiales</taxon>
        <taxon>Erythroxylaceae</taxon>
        <taxon>Erythroxylum</taxon>
    </lineage>
</organism>
<keyword evidence="2" id="KW-0804">Transcription</keyword>
<keyword evidence="2" id="KW-0806">Transcription termination</keyword>
<dbReference type="PANTHER" id="PTHR13068">
    <property type="entry name" value="CGI-12 PROTEIN-RELATED"/>
    <property type="match status" value="1"/>
</dbReference>
<dbReference type="EMBL" id="JAIWQS010000008">
    <property type="protein sequence ID" value="KAJ8898814.1"/>
    <property type="molecule type" value="Genomic_DNA"/>
</dbReference>
<keyword evidence="2" id="KW-0805">Transcription regulation</keyword>
<dbReference type="FunFam" id="1.25.70.10:FF:000001">
    <property type="entry name" value="Mitochondrial transcription termination factor-like"/>
    <property type="match status" value="1"/>
</dbReference>
<comment type="caution">
    <text evidence="4">The sequence shown here is derived from an EMBL/GenBank/DDBJ whole genome shotgun (WGS) entry which is preliminary data.</text>
</comment>
<evidence type="ECO:0000313" key="4">
    <source>
        <dbReference type="EMBL" id="KAJ8898814.1"/>
    </source>
</evidence>
<evidence type="ECO:0000256" key="1">
    <source>
        <dbReference type="ARBA" id="ARBA00007692"/>
    </source>
</evidence>